<reference evidence="1" key="2">
    <citation type="journal article" date="2023" name="Int. J. Mol. Sci.">
        <title>De Novo Assembly and Annotation of 11 Diverse Shrub Willow (Salix) Genomes Reveals Novel Gene Organization in Sex-Linked Regions.</title>
        <authorList>
            <person name="Hyden B."/>
            <person name="Feng K."/>
            <person name="Yates T.B."/>
            <person name="Jawdy S."/>
            <person name="Cereghino C."/>
            <person name="Smart L.B."/>
            <person name="Muchero W."/>
        </authorList>
    </citation>
    <scope>NUCLEOTIDE SEQUENCE</scope>
    <source>
        <tissue evidence="1">Shoot tip</tissue>
    </source>
</reference>
<accession>A0ABQ9C8H0</accession>
<organism evidence="1 2">
    <name type="scientific">Salix suchowensis</name>
    <dbReference type="NCBI Taxonomy" id="1278906"/>
    <lineage>
        <taxon>Eukaryota</taxon>
        <taxon>Viridiplantae</taxon>
        <taxon>Streptophyta</taxon>
        <taxon>Embryophyta</taxon>
        <taxon>Tracheophyta</taxon>
        <taxon>Spermatophyta</taxon>
        <taxon>Magnoliopsida</taxon>
        <taxon>eudicotyledons</taxon>
        <taxon>Gunneridae</taxon>
        <taxon>Pentapetalae</taxon>
        <taxon>rosids</taxon>
        <taxon>fabids</taxon>
        <taxon>Malpighiales</taxon>
        <taxon>Salicaceae</taxon>
        <taxon>Saliceae</taxon>
        <taxon>Salix</taxon>
    </lineage>
</organism>
<dbReference type="Proteomes" id="UP001141253">
    <property type="component" value="Chromosome 4"/>
</dbReference>
<sequence length="142" mass="16073">MVTLEVAIHACDLFGVCLCPLKNQPLLRYKAHSKPGPNKMSHLNTLMWLVRFQLVCFSPVLEFPPGLKFWRCGSFAQLLARWFQPINSHPAVFMVKEAIAVSSASKDFGFEQPSGMLLRSQIRSWVHARSVVEQCNQSLQPC</sequence>
<keyword evidence="2" id="KW-1185">Reference proteome</keyword>
<name>A0ABQ9C8H0_9ROSI</name>
<protein>
    <submittedName>
        <fullName evidence="1">Uncharacterized protein</fullName>
    </submittedName>
</protein>
<evidence type="ECO:0000313" key="2">
    <source>
        <dbReference type="Proteomes" id="UP001141253"/>
    </source>
</evidence>
<proteinExistence type="predicted"/>
<gene>
    <name evidence="1" type="ORF">OIU77_021050</name>
</gene>
<reference evidence="1" key="1">
    <citation type="submission" date="2022-10" db="EMBL/GenBank/DDBJ databases">
        <authorList>
            <person name="Hyden B.L."/>
            <person name="Feng K."/>
            <person name="Yates T."/>
            <person name="Jawdy S."/>
            <person name="Smart L.B."/>
            <person name="Muchero W."/>
        </authorList>
    </citation>
    <scope>NUCLEOTIDE SEQUENCE</scope>
    <source>
        <tissue evidence="1">Shoot tip</tissue>
    </source>
</reference>
<comment type="caution">
    <text evidence="1">The sequence shown here is derived from an EMBL/GenBank/DDBJ whole genome shotgun (WGS) entry which is preliminary data.</text>
</comment>
<dbReference type="EMBL" id="JAPFFI010000004">
    <property type="protein sequence ID" value="KAJ6395911.1"/>
    <property type="molecule type" value="Genomic_DNA"/>
</dbReference>
<evidence type="ECO:0000313" key="1">
    <source>
        <dbReference type="EMBL" id="KAJ6395911.1"/>
    </source>
</evidence>